<gene>
    <name evidence="3" type="ORF">Pme01_39500</name>
</gene>
<evidence type="ECO:0000313" key="4">
    <source>
        <dbReference type="Proteomes" id="UP000599074"/>
    </source>
</evidence>
<feature type="signal peptide" evidence="2">
    <location>
        <begin position="1"/>
        <end position="23"/>
    </location>
</feature>
<proteinExistence type="predicted"/>
<dbReference type="RefSeq" id="WP_168116656.1">
    <property type="nucleotide sequence ID" value="NZ_BOON01000035.1"/>
</dbReference>
<evidence type="ECO:0000313" key="3">
    <source>
        <dbReference type="EMBL" id="GII24353.1"/>
    </source>
</evidence>
<dbReference type="AlphaFoldDB" id="A0A8J3TCS1"/>
<feature type="region of interest" description="Disordered" evidence="1">
    <location>
        <begin position="206"/>
        <end position="225"/>
    </location>
</feature>
<dbReference type="Proteomes" id="UP000599074">
    <property type="component" value="Unassembled WGS sequence"/>
</dbReference>
<name>A0A8J3TCS1_9ACTN</name>
<dbReference type="EMBL" id="BOON01000035">
    <property type="protein sequence ID" value="GII24353.1"/>
    <property type="molecule type" value="Genomic_DNA"/>
</dbReference>
<keyword evidence="2" id="KW-0732">Signal</keyword>
<feature type="chain" id="PRO_5035259506" evidence="2">
    <location>
        <begin position="24"/>
        <end position="288"/>
    </location>
</feature>
<dbReference type="PROSITE" id="PS51257">
    <property type="entry name" value="PROKAR_LIPOPROTEIN"/>
    <property type="match status" value="1"/>
</dbReference>
<keyword evidence="4" id="KW-1185">Reference proteome</keyword>
<protein>
    <submittedName>
        <fullName evidence="3">Uncharacterized protein</fullName>
    </submittedName>
</protein>
<accession>A0A8J3TCS1</accession>
<reference evidence="3" key="1">
    <citation type="submission" date="2021-01" db="EMBL/GenBank/DDBJ databases">
        <title>Whole genome shotgun sequence of Planosporangium mesophilum NBRC 109066.</title>
        <authorList>
            <person name="Komaki H."/>
            <person name="Tamura T."/>
        </authorList>
    </citation>
    <scope>NUCLEOTIDE SEQUENCE</scope>
    <source>
        <strain evidence="3">NBRC 109066</strain>
    </source>
</reference>
<evidence type="ECO:0000256" key="1">
    <source>
        <dbReference type="SAM" id="MobiDB-lite"/>
    </source>
</evidence>
<evidence type="ECO:0000256" key="2">
    <source>
        <dbReference type="SAM" id="SignalP"/>
    </source>
</evidence>
<organism evidence="3 4">
    <name type="scientific">Planosporangium mesophilum</name>
    <dbReference type="NCBI Taxonomy" id="689768"/>
    <lineage>
        <taxon>Bacteria</taxon>
        <taxon>Bacillati</taxon>
        <taxon>Actinomycetota</taxon>
        <taxon>Actinomycetes</taxon>
        <taxon>Micromonosporales</taxon>
        <taxon>Micromonosporaceae</taxon>
        <taxon>Planosporangium</taxon>
    </lineage>
</organism>
<sequence length="288" mass="30364">MPSLYRGLLAASAALLLAGCAHSLPRTPVARTPVPPATDGDWRDFPVDRTPRPIVLLGPVAKHAGYTSDEAKVAAVSGNLRLDTPLPAFLPGPRPVALPDGTRELPLIGAQDAFAELCAHPDVKTVEQTTPLRITRVELGSTTFATDRGQVELPAWLFHPVDALGPIAWPAVGPEVFWRAGAVPPTTLGHAALDPDGRTVTVELPAPGPPCPGEPITRSEPVTTSTRETVTIALRTVPTGAVAHAEKGECISDMMLRTARYPVTLDAPLGNRVLLGEQGGVYAVQVKR</sequence>
<comment type="caution">
    <text evidence="3">The sequence shown here is derived from an EMBL/GenBank/DDBJ whole genome shotgun (WGS) entry which is preliminary data.</text>
</comment>